<dbReference type="InterPro" id="IPR013154">
    <property type="entry name" value="ADH-like_N"/>
</dbReference>
<protein>
    <submittedName>
        <fullName evidence="2">Quinone oxidoreductase-like protein 2</fullName>
    </submittedName>
</protein>
<dbReference type="EMBL" id="GBEZ01013969">
    <property type="protein sequence ID" value="JAC72067.1"/>
    <property type="molecule type" value="Transcribed_RNA"/>
</dbReference>
<dbReference type="CDD" id="cd08241">
    <property type="entry name" value="QOR1"/>
    <property type="match status" value="1"/>
</dbReference>
<dbReference type="SUPFAM" id="SSF50129">
    <property type="entry name" value="GroES-like"/>
    <property type="match status" value="1"/>
</dbReference>
<dbReference type="GO" id="GO:0016491">
    <property type="term" value="F:oxidoreductase activity"/>
    <property type="evidence" value="ECO:0007669"/>
    <property type="project" value="InterPro"/>
</dbReference>
<dbReference type="SUPFAM" id="SSF51735">
    <property type="entry name" value="NAD(P)-binding Rossmann-fold domains"/>
    <property type="match status" value="1"/>
</dbReference>
<dbReference type="InterPro" id="IPR013149">
    <property type="entry name" value="ADH-like_C"/>
</dbReference>
<name>A0A061RGK7_9CHLO</name>
<feature type="domain" description="Enoyl reductase (ER)" evidence="1">
    <location>
        <begin position="18"/>
        <end position="331"/>
    </location>
</feature>
<dbReference type="Gene3D" id="3.90.180.10">
    <property type="entry name" value="Medium-chain alcohol dehydrogenases, catalytic domain"/>
    <property type="match status" value="1"/>
</dbReference>
<dbReference type="SMART" id="SM00829">
    <property type="entry name" value="PKS_ER"/>
    <property type="match status" value="1"/>
</dbReference>
<dbReference type="InterPro" id="IPR002364">
    <property type="entry name" value="Quin_OxRdtase/zeta-crystal_CS"/>
</dbReference>
<dbReference type="GO" id="GO:0008270">
    <property type="term" value="F:zinc ion binding"/>
    <property type="evidence" value="ECO:0007669"/>
    <property type="project" value="InterPro"/>
</dbReference>
<sequence>MSVLSVVCTALGDPGKGASLPRLETQLLERIKLKSDQVRIRVASSSVNFADVLQLRGLYQEKLEPPFVPGKEVSGEVIEVGEKVTQFSPGSFVVAVCSSGAFAEECVAPASSCFPLPRGVDVREASAIPIAFGTAHLALVERAKLRPGQVVLVLGAGGGVGLAAVQIAKLLGARVVAVARGGTKGKAVKQFGADHWIDSETEGINLQVEVKKAAPAGVDVLFDTVGGQATHESIRCLRWGAQVLLIGFASGNIPSIAANIALVKNITLHGVYWGMYLSKAPEVVRESLREVLAWAAEGRLRVPICRSFPLEDARLALGVLHSREAVGKVILRPSVEMQPRL</sequence>
<dbReference type="PANTHER" id="PTHR43677:SF4">
    <property type="entry name" value="QUINONE OXIDOREDUCTASE-LIKE PROTEIN 2"/>
    <property type="match status" value="1"/>
</dbReference>
<dbReference type="Pfam" id="PF00107">
    <property type="entry name" value="ADH_zinc_N"/>
    <property type="match status" value="1"/>
</dbReference>
<proteinExistence type="predicted"/>
<accession>A0A061RGK7</accession>
<gene>
    <name evidence="2" type="ORF">TSPGSL018_562</name>
</gene>
<dbReference type="Gene3D" id="3.40.50.720">
    <property type="entry name" value="NAD(P)-binding Rossmann-like Domain"/>
    <property type="match status" value="1"/>
</dbReference>
<reference evidence="2" key="1">
    <citation type="submission" date="2014-05" db="EMBL/GenBank/DDBJ databases">
        <title>The transcriptome of the halophilic microalga Tetraselmis sp. GSL018 isolated from the Great Salt Lake, Utah.</title>
        <authorList>
            <person name="Jinkerson R.E."/>
            <person name="D'Adamo S."/>
            <person name="Posewitz M.C."/>
        </authorList>
    </citation>
    <scope>NUCLEOTIDE SEQUENCE</scope>
    <source>
        <strain evidence="2">GSL018</strain>
    </source>
</reference>
<dbReference type="Pfam" id="PF08240">
    <property type="entry name" value="ADH_N"/>
    <property type="match status" value="1"/>
</dbReference>
<organism evidence="2">
    <name type="scientific">Tetraselmis sp. GSL018</name>
    <dbReference type="NCBI Taxonomy" id="582737"/>
    <lineage>
        <taxon>Eukaryota</taxon>
        <taxon>Viridiplantae</taxon>
        <taxon>Chlorophyta</taxon>
        <taxon>core chlorophytes</taxon>
        <taxon>Chlorodendrophyceae</taxon>
        <taxon>Chlorodendrales</taxon>
        <taxon>Chlorodendraceae</taxon>
        <taxon>Tetraselmis</taxon>
    </lineage>
</organism>
<dbReference type="InterPro" id="IPR051397">
    <property type="entry name" value="Zn-ADH-like_protein"/>
</dbReference>
<dbReference type="InterPro" id="IPR011032">
    <property type="entry name" value="GroES-like_sf"/>
</dbReference>
<dbReference type="InterPro" id="IPR020843">
    <property type="entry name" value="ER"/>
</dbReference>
<dbReference type="PANTHER" id="PTHR43677">
    <property type="entry name" value="SHORT-CHAIN DEHYDROGENASE/REDUCTASE"/>
    <property type="match status" value="1"/>
</dbReference>
<dbReference type="PROSITE" id="PS01162">
    <property type="entry name" value="QOR_ZETA_CRYSTAL"/>
    <property type="match status" value="1"/>
</dbReference>
<evidence type="ECO:0000259" key="1">
    <source>
        <dbReference type="SMART" id="SM00829"/>
    </source>
</evidence>
<dbReference type="AlphaFoldDB" id="A0A061RGK7"/>
<evidence type="ECO:0000313" key="2">
    <source>
        <dbReference type="EMBL" id="JAC72067.1"/>
    </source>
</evidence>
<dbReference type="InterPro" id="IPR036291">
    <property type="entry name" value="NAD(P)-bd_dom_sf"/>
</dbReference>